<evidence type="ECO:0000256" key="1">
    <source>
        <dbReference type="ARBA" id="ARBA00008226"/>
    </source>
</evidence>
<dbReference type="Proteomes" id="UP000177029">
    <property type="component" value="Unassembled WGS sequence"/>
</dbReference>
<evidence type="ECO:0000259" key="10">
    <source>
        <dbReference type="PROSITE" id="PS50862"/>
    </source>
</evidence>
<feature type="binding site" evidence="9">
    <location>
        <begin position="73"/>
        <end position="75"/>
    </location>
    <ligand>
        <name>L-histidine</name>
        <dbReference type="ChEBI" id="CHEBI:57595"/>
    </ligand>
</feature>
<sequence>MHDILPDEFAYREKIEKAVRKISLFYGFERIETPMLEDRKLYERGTGLSSEVVSKQMYTLRTKGGDALALRPECTPGVVRAYIEHGLAYTFNPGKFYYWGPMFRHEQPQAGRYRQFYQCGFEVLNSNDPVYHAQIIQASLRACTESKLKQVHIKVNSIGCRQCRPNYTKKLKEYYRGKLSKVCRECVKRYGDNPLRLLDCKQEKCAPYKAEAPQSLDHLCSVCKRDFKQVLEYLDEMKVPYMLDTTLVRGLDYYTRTVFEVFIEGTDIALGGGGGYDYLSETLGGPRMPGVGSALGIERIIEAMKLQEVAPAPRVNARVFLVYMGDQAKKRLLSLREELFEAGIPAHEAFAKESLKAQLKAADKEGAAYAVIVGQREVFEEMALVRDMKNGNQESVPMKKIVEVLRKKL</sequence>
<dbReference type="GO" id="GO:0005737">
    <property type="term" value="C:cytoplasm"/>
    <property type="evidence" value="ECO:0007669"/>
    <property type="project" value="UniProtKB-SubCell"/>
</dbReference>
<dbReference type="STRING" id="1802555.A2755_00830"/>
<dbReference type="Pfam" id="PF13393">
    <property type="entry name" value="tRNA-synt_His"/>
    <property type="match status" value="1"/>
</dbReference>
<dbReference type="GO" id="GO:0005524">
    <property type="term" value="F:ATP binding"/>
    <property type="evidence" value="ECO:0007669"/>
    <property type="project" value="UniProtKB-UniRule"/>
</dbReference>
<dbReference type="PANTHER" id="PTHR43707:SF1">
    <property type="entry name" value="HISTIDINE--TRNA LIGASE, MITOCHONDRIAL-RELATED"/>
    <property type="match status" value="1"/>
</dbReference>
<accession>A0A1F8DTY8</accession>
<evidence type="ECO:0000256" key="8">
    <source>
        <dbReference type="HAMAP-Rule" id="MF_00127"/>
    </source>
</evidence>
<keyword evidence="5 8" id="KW-0648">Protein biosynthesis</keyword>
<dbReference type="InterPro" id="IPR004516">
    <property type="entry name" value="HisRS/HisZ"/>
</dbReference>
<dbReference type="CDD" id="cd00773">
    <property type="entry name" value="HisRS-like_core"/>
    <property type="match status" value="1"/>
</dbReference>
<evidence type="ECO:0000313" key="12">
    <source>
        <dbReference type="Proteomes" id="UP000177029"/>
    </source>
</evidence>
<dbReference type="InterPro" id="IPR033656">
    <property type="entry name" value="HisRS_anticodon"/>
</dbReference>
<name>A0A1F8DTY8_9BACT</name>
<dbReference type="InterPro" id="IPR006195">
    <property type="entry name" value="aa-tRNA-synth_II"/>
</dbReference>
<dbReference type="GO" id="GO:0004821">
    <property type="term" value="F:histidine-tRNA ligase activity"/>
    <property type="evidence" value="ECO:0007669"/>
    <property type="project" value="UniProtKB-UniRule"/>
</dbReference>
<keyword evidence="4 8" id="KW-0067">ATP-binding</keyword>
<dbReference type="InterPro" id="IPR041715">
    <property type="entry name" value="HisRS-like_core"/>
</dbReference>
<comment type="caution">
    <text evidence="11">The sequence shown here is derived from an EMBL/GenBank/DDBJ whole genome shotgun (WGS) entry which is preliminary data.</text>
</comment>
<evidence type="ECO:0000256" key="6">
    <source>
        <dbReference type="ARBA" id="ARBA00023146"/>
    </source>
</evidence>
<evidence type="ECO:0000256" key="5">
    <source>
        <dbReference type="ARBA" id="ARBA00022917"/>
    </source>
</evidence>
<dbReference type="NCBIfam" id="TIGR00442">
    <property type="entry name" value="hisS"/>
    <property type="match status" value="1"/>
</dbReference>
<dbReference type="CDD" id="cd00859">
    <property type="entry name" value="HisRS_anticodon"/>
    <property type="match status" value="1"/>
</dbReference>
<reference evidence="11 12" key="1">
    <citation type="journal article" date="2016" name="Nat. Commun.">
        <title>Thousands of microbial genomes shed light on interconnected biogeochemical processes in an aquifer system.</title>
        <authorList>
            <person name="Anantharaman K."/>
            <person name="Brown C.T."/>
            <person name="Hug L.A."/>
            <person name="Sharon I."/>
            <person name="Castelle C.J."/>
            <person name="Probst A.J."/>
            <person name="Thomas B.C."/>
            <person name="Singh A."/>
            <person name="Wilkins M.J."/>
            <person name="Karaoz U."/>
            <person name="Brodie E.L."/>
            <person name="Williams K.H."/>
            <person name="Hubbard S.S."/>
            <person name="Banfield J.F."/>
        </authorList>
    </citation>
    <scope>NUCLEOTIDE SEQUENCE [LARGE SCALE GENOMIC DNA]</scope>
</reference>
<dbReference type="InterPro" id="IPR036621">
    <property type="entry name" value="Anticodon-bd_dom_sf"/>
</dbReference>
<dbReference type="AlphaFoldDB" id="A0A1F8DTY8"/>
<feature type="binding site" evidence="9">
    <location>
        <position position="249"/>
    </location>
    <ligand>
        <name>L-histidine</name>
        <dbReference type="ChEBI" id="CHEBI:57595"/>
    </ligand>
</feature>
<evidence type="ECO:0000256" key="3">
    <source>
        <dbReference type="ARBA" id="ARBA00022741"/>
    </source>
</evidence>
<evidence type="ECO:0000256" key="9">
    <source>
        <dbReference type="PIRSR" id="PIRSR001549-1"/>
    </source>
</evidence>
<feature type="binding site" evidence="9">
    <location>
        <position position="118"/>
    </location>
    <ligand>
        <name>L-histidine</name>
        <dbReference type="ChEBI" id="CHEBI:57595"/>
    </ligand>
</feature>
<comment type="similarity">
    <text evidence="1 8">Belongs to the class-II aminoacyl-tRNA synthetase family.</text>
</comment>
<keyword evidence="3 8" id="KW-0547">Nucleotide-binding</keyword>
<dbReference type="EMBL" id="MGIP01000005">
    <property type="protein sequence ID" value="OGM91922.1"/>
    <property type="molecule type" value="Genomic_DNA"/>
</dbReference>
<dbReference type="PANTHER" id="PTHR43707">
    <property type="entry name" value="HISTIDYL-TRNA SYNTHETASE"/>
    <property type="match status" value="1"/>
</dbReference>
<evidence type="ECO:0000256" key="2">
    <source>
        <dbReference type="ARBA" id="ARBA00022598"/>
    </source>
</evidence>
<dbReference type="SUPFAM" id="SSF55681">
    <property type="entry name" value="Class II aaRS and biotin synthetases"/>
    <property type="match status" value="1"/>
</dbReference>
<keyword evidence="8" id="KW-0963">Cytoplasm</keyword>
<dbReference type="Gene3D" id="3.30.930.10">
    <property type="entry name" value="Bira Bifunctional Protein, Domain 2"/>
    <property type="match status" value="1"/>
</dbReference>
<gene>
    <name evidence="8" type="primary">hisS</name>
    <name evidence="11" type="ORF">A2755_00830</name>
</gene>
<dbReference type="HAMAP" id="MF_00127">
    <property type="entry name" value="His_tRNA_synth"/>
    <property type="match status" value="1"/>
</dbReference>
<keyword evidence="6 8" id="KW-0030">Aminoacyl-tRNA synthetase</keyword>
<organism evidence="11 12">
    <name type="scientific">Candidatus Wolfebacteria bacterium RIFCSPHIGHO2_01_FULL_48_22</name>
    <dbReference type="NCBI Taxonomy" id="1802555"/>
    <lineage>
        <taxon>Bacteria</taxon>
        <taxon>Candidatus Wolfeibacteriota</taxon>
    </lineage>
</organism>
<comment type="catalytic activity">
    <reaction evidence="7 8">
        <text>tRNA(His) + L-histidine + ATP = L-histidyl-tRNA(His) + AMP + diphosphate + H(+)</text>
        <dbReference type="Rhea" id="RHEA:17313"/>
        <dbReference type="Rhea" id="RHEA-COMP:9665"/>
        <dbReference type="Rhea" id="RHEA-COMP:9689"/>
        <dbReference type="ChEBI" id="CHEBI:15378"/>
        <dbReference type="ChEBI" id="CHEBI:30616"/>
        <dbReference type="ChEBI" id="CHEBI:33019"/>
        <dbReference type="ChEBI" id="CHEBI:57595"/>
        <dbReference type="ChEBI" id="CHEBI:78442"/>
        <dbReference type="ChEBI" id="CHEBI:78527"/>
        <dbReference type="ChEBI" id="CHEBI:456215"/>
        <dbReference type="EC" id="6.1.1.21"/>
    </reaction>
</comment>
<feature type="binding site" evidence="9">
    <location>
        <position position="122"/>
    </location>
    <ligand>
        <name>L-histidine</name>
        <dbReference type="ChEBI" id="CHEBI:57595"/>
    </ligand>
</feature>
<feature type="domain" description="Aminoacyl-transfer RNA synthetases class-II family profile" evidence="10">
    <location>
        <begin position="1"/>
        <end position="313"/>
    </location>
</feature>
<dbReference type="PIRSF" id="PIRSF001549">
    <property type="entry name" value="His-tRNA_synth"/>
    <property type="match status" value="1"/>
</dbReference>
<dbReference type="GO" id="GO:0006427">
    <property type="term" value="P:histidyl-tRNA aminoacylation"/>
    <property type="evidence" value="ECO:0007669"/>
    <property type="project" value="UniProtKB-UniRule"/>
</dbReference>
<dbReference type="InterPro" id="IPR045864">
    <property type="entry name" value="aa-tRNA-synth_II/BPL/LPL"/>
</dbReference>
<dbReference type="InterPro" id="IPR004154">
    <property type="entry name" value="Anticodon-bd"/>
</dbReference>
<dbReference type="EC" id="6.1.1.21" evidence="8"/>
<comment type="subcellular location">
    <subcellularLocation>
        <location evidence="8">Cytoplasm</location>
    </subcellularLocation>
</comment>
<feature type="binding site" evidence="9">
    <location>
        <begin position="253"/>
        <end position="254"/>
    </location>
    <ligand>
        <name>L-histidine</name>
        <dbReference type="ChEBI" id="CHEBI:57595"/>
    </ligand>
</feature>
<protein>
    <recommendedName>
        <fullName evidence="8">Histidine--tRNA ligase</fullName>
        <ecNumber evidence="8">6.1.1.21</ecNumber>
    </recommendedName>
    <alternativeName>
        <fullName evidence="8">Histidyl-tRNA synthetase</fullName>
        <shortName evidence="8">HisRS</shortName>
    </alternativeName>
</protein>
<dbReference type="PROSITE" id="PS50862">
    <property type="entry name" value="AA_TRNA_LIGASE_II"/>
    <property type="match status" value="1"/>
</dbReference>
<dbReference type="SUPFAM" id="SSF52954">
    <property type="entry name" value="Class II aaRS ABD-related"/>
    <property type="match status" value="1"/>
</dbReference>
<proteinExistence type="inferred from homology"/>
<dbReference type="Pfam" id="PF03129">
    <property type="entry name" value="HGTP_anticodon"/>
    <property type="match status" value="1"/>
</dbReference>
<dbReference type="InterPro" id="IPR015807">
    <property type="entry name" value="His-tRNA-ligase"/>
</dbReference>
<feature type="binding site" evidence="9">
    <location>
        <position position="104"/>
    </location>
    <ligand>
        <name>L-histidine</name>
        <dbReference type="ChEBI" id="CHEBI:57595"/>
    </ligand>
</feature>
<evidence type="ECO:0000256" key="4">
    <source>
        <dbReference type="ARBA" id="ARBA00022840"/>
    </source>
</evidence>
<evidence type="ECO:0000313" key="11">
    <source>
        <dbReference type="EMBL" id="OGM91922.1"/>
    </source>
</evidence>
<comment type="subunit">
    <text evidence="8">Homodimer.</text>
</comment>
<dbReference type="Gene3D" id="3.40.50.800">
    <property type="entry name" value="Anticodon-binding domain"/>
    <property type="match status" value="1"/>
</dbReference>
<keyword evidence="2 8" id="KW-0436">Ligase</keyword>
<evidence type="ECO:0000256" key="7">
    <source>
        <dbReference type="ARBA" id="ARBA00047639"/>
    </source>
</evidence>